<dbReference type="PROSITE" id="PS50097">
    <property type="entry name" value="BTB"/>
    <property type="match status" value="1"/>
</dbReference>
<dbReference type="EMBL" id="LR862134">
    <property type="protein sequence ID" value="CAD1839592.1"/>
    <property type="molecule type" value="Genomic_DNA"/>
</dbReference>
<dbReference type="PANTHER" id="PTHR32370">
    <property type="entry name" value="OS12G0117600 PROTEIN"/>
    <property type="match status" value="1"/>
</dbReference>
<sequence length="614" mass="68321">MATMKLGSKAEAFYLEGQTWKCVTELVSDVVVEVGEMSFHLHKFPLLNKSGLLQKMISEFHSGEEKSCILQLHEVPGGAKSFELVTKFCYDVKIELNALNVVCLRCAAEYLRMTEDYAEGNLIAQTENFLNEVFGNWKDSIKALETCEDVLHYAEELHIISRCINSLASKACADPGLFGWPVGGKSTSVLWNGIGNNSGDGHKSAGGVDWWYEDISFLSLPLFKRLIQAMEAKAMKPENIAGALMFYARRFLPGLTRNSSFRDGTTARINPTTPVSAPSESDQRVFLEEIVGLLPAKKGVASTKFLLGMLRTAMILHANPLCRENLEKRIGAQLDDASLEDLLIPNLGYSVETLYDIDCMQRIVDHFMMGEQLQTAGGVASPGIVEEEGGPLPLMDPTPSLTPMTMVAKLMDGYLAEVAPDVNLKLPKFQSLAAVIPDYARPLDDGIYRAIDIYLKSHPWLTESEREQLCRLMNCQKLSLEACTHAAQNERLPLRVVVQVLFFEQLRLRTSIASWFFVSDSMDNSHGPHTNLMLHKNNVDGAIQAEITHEQQHKDDSCPPVGVEDMRLRVSELEKECSSMKQEINKLGKTKSSWNIFTRKCGFGIKAQDTVSGK</sequence>
<evidence type="ECO:0008006" key="8">
    <source>
        <dbReference type="Google" id="ProtNLM"/>
    </source>
</evidence>
<dbReference type="InterPro" id="IPR043454">
    <property type="entry name" value="NPH3/RPT2-like"/>
</dbReference>
<evidence type="ECO:0000256" key="4">
    <source>
        <dbReference type="SAM" id="Coils"/>
    </source>
</evidence>
<dbReference type="UniPathway" id="UPA00143"/>
<dbReference type="PROSITE" id="PS51649">
    <property type="entry name" value="NPH3"/>
    <property type="match status" value="1"/>
</dbReference>
<comment type="similarity">
    <text evidence="3">Belongs to the NPH3 family.</text>
</comment>
<dbReference type="Pfam" id="PF03000">
    <property type="entry name" value="NPH3"/>
    <property type="match status" value="1"/>
</dbReference>
<dbReference type="Gene3D" id="3.30.710.10">
    <property type="entry name" value="Potassium Channel Kv1.1, Chain A"/>
    <property type="match status" value="1"/>
</dbReference>
<feature type="domain" description="NPH3" evidence="6">
    <location>
        <begin position="209"/>
        <end position="507"/>
    </location>
</feature>
<keyword evidence="2" id="KW-0833">Ubl conjugation pathway</keyword>
<evidence type="ECO:0000256" key="2">
    <source>
        <dbReference type="ARBA" id="ARBA00022786"/>
    </source>
</evidence>
<gene>
    <name evidence="7" type="ORF">CB5_LOCUS22803</name>
</gene>
<evidence type="ECO:0000256" key="1">
    <source>
        <dbReference type="ARBA" id="ARBA00004906"/>
    </source>
</evidence>
<evidence type="ECO:0000313" key="7">
    <source>
        <dbReference type="EMBL" id="CAD1839592.1"/>
    </source>
</evidence>
<dbReference type="AlphaFoldDB" id="A0A6V7Q8Z3"/>
<dbReference type="Pfam" id="PF00651">
    <property type="entry name" value="BTB"/>
    <property type="match status" value="1"/>
</dbReference>
<dbReference type="InterPro" id="IPR027356">
    <property type="entry name" value="NPH3_dom"/>
</dbReference>
<reference evidence="7" key="1">
    <citation type="submission" date="2020-07" db="EMBL/GenBank/DDBJ databases">
        <authorList>
            <person name="Lin J."/>
        </authorList>
    </citation>
    <scope>NUCLEOTIDE SEQUENCE</scope>
</reference>
<protein>
    <recommendedName>
        <fullName evidence="8">BTB/POZ domain-containing protein At5g03250-like</fullName>
    </recommendedName>
</protein>
<comment type="pathway">
    <text evidence="1">Protein modification; protein ubiquitination.</text>
</comment>
<feature type="domain" description="BTB" evidence="5">
    <location>
        <begin position="28"/>
        <end position="98"/>
    </location>
</feature>
<dbReference type="InterPro" id="IPR011333">
    <property type="entry name" value="SKP1/BTB/POZ_sf"/>
</dbReference>
<name>A0A6V7Q8Z3_ANACO</name>
<dbReference type="InterPro" id="IPR000210">
    <property type="entry name" value="BTB/POZ_dom"/>
</dbReference>
<proteinExistence type="inferred from homology"/>
<organism evidence="7">
    <name type="scientific">Ananas comosus var. bracteatus</name>
    <name type="common">red pineapple</name>
    <dbReference type="NCBI Taxonomy" id="296719"/>
    <lineage>
        <taxon>Eukaryota</taxon>
        <taxon>Viridiplantae</taxon>
        <taxon>Streptophyta</taxon>
        <taxon>Embryophyta</taxon>
        <taxon>Tracheophyta</taxon>
        <taxon>Spermatophyta</taxon>
        <taxon>Magnoliopsida</taxon>
        <taxon>Liliopsida</taxon>
        <taxon>Poales</taxon>
        <taxon>Bromeliaceae</taxon>
        <taxon>Bromelioideae</taxon>
        <taxon>Ananas</taxon>
    </lineage>
</organism>
<evidence type="ECO:0000259" key="5">
    <source>
        <dbReference type="PROSITE" id="PS50097"/>
    </source>
</evidence>
<evidence type="ECO:0000259" key="6">
    <source>
        <dbReference type="PROSITE" id="PS51649"/>
    </source>
</evidence>
<keyword evidence="4" id="KW-0175">Coiled coil</keyword>
<accession>A0A6V7Q8Z3</accession>
<dbReference type="GO" id="GO:0016567">
    <property type="term" value="P:protein ubiquitination"/>
    <property type="evidence" value="ECO:0007669"/>
    <property type="project" value="UniProtKB-UniPathway"/>
</dbReference>
<feature type="coiled-coil region" evidence="4">
    <location>
        <begin position="563"/>
        <end position="590"/>
    </location>
</feature>
<dbReference type="SUPFAM" id="SSF54695">
    <property type="entry name" value="POZ domain"/>
    <property type="match status" value="1"/>
</dbReference>
<evidence type="ECO:0000256" key="3">
    <source>
        <dbReference type="PROSITE-ProRule" id="PRU00982"/>
    </source>
</evidence>